<feature type="region of interest" description="Disordered" evidence="1">
    <location>
        <begin position="628"/>
        <end position="708"/>
    </location>
</feature>
<feature type="compositionally biased region" description="Low complexity" evidence="1">
    <location>
        <begin position="694"/>
        <end position="708"/>
    </location>
</feature>
<feature type="compositionally biased region" description="Pro residues" evidence="1">
    <location>
        <begin position="431"/>
        <end position="441"/>
    </location>
</feature>
<feature type="compositionally biased region" description="Pro residues" evidence="1">
    <location>
        <begin position="369"/>
        <end position="379"/>
    </location>
</feature>
<keyword evidence="3" id="KW-1185">Reference proteome</keyword>
<proteinExistence type="predicted"/>
<evidence type="ECO:0000313" key="3">
    <source>
        <dbReference type="Proteomes" id="UP001141327"/>
    </source>
</evidence>
<feature type="compositionally biased region" description="Polar residues" evidence="1">
    <location>
        <begin position="278"/>
        <end position="293"/>
    </location>
</feature>
<comment type="caution">
    <text evidence="2">The sequence shown here is derived from an EMBL/GenBank/DDBJ whole genome shotgun (WGS) entry which is preliminary data.</text>
</comment>
<feature type="compositionally biased region" description="Low complexity" evidence="1">
    <location>
        <begin position="763"/>
        <end position="772"/>
    </location>
</feature>
<feature type="region of interest" description="Disordered" evidence="1">
    <location>
        <begin position="604"/>
        <end position="623"/>
    </location>
</feature>
<feature type="region of interest" description="Disordered" evidence="1">
    <location>
        <begin position="425"/>
        <end position="444"/>
    </location>
</feature>
<gene>
    <name evidence="2" type="ORF">PAPYR_963</name>
</gene>
<name>A0ABQ8UVD5_9EUKA</name>
<sequence>MPKAVASPRSEGLTPKAKPPASKYSFGLSHIPGASSGVAPASLGGPSIKGSRVSKFGPNVEVNERVRGVTANPPASPNASGSVPHSHGFPPSPDLSTPISTSPLPMVPSRRICDAWAQTASDAQTQTSPRDTPDHLLDMQQPLTPSSAEESPSPPAGGMAPLGTMYLHSRTTPPPGARRSTSVQPATPSTPGLVARGAKPPMMVAAATSVGRGGKQLLSAETGCVPERTPIAHGACCSSNNDDGCTPPGMASAATSPPPLRDLAPLGTFARSAWGTEAAQQLQSPQPMSTQPLPTMAHQAPQPSEPATPPQHRRAHSCDTSALFGPAREGNLEERLPSSSEQKRQLDLIAASIQQRSYALPLSPLPMGVPPASPVPSSPTPQASPGLSVATTTTDLAQAASGPFSLQRRPISVAASSSAELPTMSASMLPQLPPPGHPGAPSPATLLLSTAQATRPSSLSPFFFGAPTPAAYPAPTPVAGRVHPHPFASSPVPLISMPQIRTMATDALCSVGVGSSPAMMMGLPPGMQPLDQLGLIALKRDELLARGDAVLVQEHDAIIARALAELRILYERSAPATNRLTVFLMISLLLWLLCHLPAPTFHPSVARASPRTPKALSSVPPLALGPEGDLFKARQDSLPSPDQTKACAYSPSPHSAFTPRGRNPLNTSASSTPSTATPGPLASPRLSARSGGQHTPHTAHASALSASSTPMMEPADLVVEPVGVGSLVPPAVMSLLLRQVSPRPQPAPSALVDGAPEGGPGGEDAAAAVVVESAEEGKAKDTTPAAPDDSPV</sequence>
<dbReference type="Proteomes" id="UP001141327">
    <property type="component" value="Unassembled WGS sequence"/>
</dbReference>
<feature type="region of interest" description="Disordered" evidence="1">
    <location>
        <begin position="276"/>
        <end position="317"/>
    </location>
</feature>
<feature type="compositionally biased region" description="Polar residues" evidence="1">
    <location>
        <begin position="179"/>
        <end position="190"/>
    </location>
</feature>
<feature type="region of interest" description="Disordered" evidence="1">
    <location>
        <begin position="369"/>
        <end position="389"/>
    </location>
</feature>
<protein>
    <submittedName>
        <fullName evidence="2">Uncharacterized protein</fullName>
    </submittedName>
</protein>
<organism evidence="2 3">
    <name type="scientific">Paratrimastix pyriformis</name>
    <dbReference type="NCBI Taxonomy" id="342808"/>
    <lineage>
        <taxon>Eukaryota</taxon>
        <taxon>Metamonada</taxon>
        <taxon>Preaxostyla</taxon>
        <taxon>Paratrimastigidae</taxon>
        <taxon>Paratrimastix</taxon>
    </lineage>
</organism>
<dbReference type="EMBL" id="JAPMOS010000003">
    <property type="protein sequence ID" value="KAJ4462348.1"/>
    <property type="molecule type" value="Genomic_DNA"/>
</dbReference>
<accession>A0ABQ8UVD5</accession>
<feature type="region of interest" description="Disordered" evidence="1">
    <location>
        <begin position="1"/>
        <end position="198"/>
    </location>
</feature>
<feature type="compositionally biased region" description="Low complexity" evidence="1">
    <location>
        <begin position="663"/>
        <end position="684"/>
    </location>
</feature>
<feature type="compositionally biased region" description="Polar residues" evidence="1">
    <location>
        <begin position="94"/>
        <end position="103"/>
    </location>
</feature>
<feature type="compositionally biased region" description="Polar residues" evidence="1">
    <location>
        <begin position="118"/>
        <end position="130"/>
    </location>
</feature>
<reference evidence="2" key="1">
    <citation type="journal article" date="2022" name="bioRxiv">
        <title>Genomics of Preaxostyla Flagellates Illuminates Evolutionary Transitions and the Path Towards Mitochondrial Loss.</title>
        <authorList>
            <person name="Novak L.V.F."/>
            <person name="Treitli S.C."/>
            <person name="Pyrih J."/>
            <person name="Halakuc P."/>
            <person name="Pipaliya S.V."/>
            <person name="Vacek V."/>
            <person name="Brzon O."/>
            <person name="Soukal P."/>
            <person name="Eme L."/>
            <person name="Dacks J.B."/>
            <person name="Karnkowska A."/>
            <person name="Elias M."/>
            <person name="Hampl V."/>
        </authorList>
    </citation>
    <scope>NUCLEOTIDE SEQUENCE</scope>
    <source>
        <strain evidence="2">RCP-MX</strain>
    </source>
</reference>
<evidence type="ECO:0000256" key="1">
    <source>
        <dbReference type="SAM" id="MobiDB-lite"/>
    </source>
</evidence>
<evidence type="ECO:0000313" key="2">
    <source>
        <dbReference type="EMBL" id="KAJ4462348.1"/>
    </source>
</evidence>
<feature type="region of interest" description="Disordered" evidence="1">
    <location>
        <begin position="742"/>
        <end position="792"/>
    </location>
</feature>